<protein>
    <submittedName>
        <fullName evidence="1">MBL fold metallo-hydrolase</fullName>
    </submittedName>
</protein>
<keyword evidence="2" id="KW-1185">Reference proteome</keyword>
<accession>A0ABW6IH60</accession>
<evidence type="ECO:0000313" key="1">
    <source>
        <dbReference type="EMBL" id="MFE4107552.1"/>
    </source>
</evidence>
<organism evidence="1 2">
    <name type="scientific">Almyronema epifaneia S1</name>
    <dbReference type="NCBI Taxonomy" id="2991925"/>
    <lineage>
        <taxon>Bacteria</taxon>
        <taxon>Bacillati</taxon>
        <taxon>Cyanobacteriota</taxon>
        <taxon>Cyanophyceae</taxon>
        <taxon>Nodosilineales</taxon>
        <taxon>Nodosilineaceae</taxon>
        <taxon>Almyronema</taxon>
        <taxon>Almyronema epifaneia</taxon>
    </lineage>
</organism>
<dbReference type="PANTHER" id="PTHR42773:SF3">
    <property type="entry name" value="SLR0630 PROTEIN"/>
    <property type="match status" value="1"/>
</dbReference>
<gene>
    <name evidence="1" type="ORF">ACFVKH_14765</name>
</gene>
<dbReference type="RefSeq" id="WP_377966371.1">
    <property type="nucleotide sequence ID" value="NZ_JBHZOL010000087.1"/>
</dbReference>
<reference evidence="1 2" key="1">
    <citation type="submission" date="2024-10" db="EMBL/GenBank/DDBJ databases">
        <authorList>
            <person name="Ratan Roy A."/>
            <person name="Morales Sandoval P.H."/>
            <person name="De Los Santos Villalobos S."/>
            <person name="Chakraborty S."/>
            <person name="Mukherjee J."/>
        </authorList>
    </citation>
    <scope>NUCLEOTIDE SEQUENCE [LARGE SCALE GENOMIC DNA]</scope>
    <source>
        <strain evidence="1 2">S1</strain>
    </source>
</reference>
<dbReference type="SUPFAM" id="SSF56281">
    <property type="entry name" value="Metallo-hydrolase/oxidoreductase"/>
    <property type="match status" value="1"/>
</dbReference>
<name>A0ABW6IH60_9CYAN</name>
<evidence type="ECO:0000313" key="2">
    <source>
        <dbReference type="Proteomes" id="UP001600165"/>
    </source>
</evidence>
<dbReference type="PANTHER" id="PTHR42773">
    <property type="entry name" value="METALLO-BETA-LACTAMASE-RELATED"/>
    <property type="match status" value="1"/>
</dbReference>
<comment type="caution">
    <text evidence="1">The sequence shown here is derived from an EMBL/GenBank/DDBJ whole genome shotgun (WGS) entry which is preliminary data.</text>
</comment>
<dbReference type="Gene3D" id="3.60.15.10">
    <property type="entry name" value="Ribonuclease Z/Hydroxyacylglutathione hydrolase-like"/>
    <property type="match status" value="1"/>
</dbReference>
<dbReference type="InterPro" id="IPR036866">
    <property type="entry name" value="RibonucZ/Hydroxyglut_hydro"/>
</dbReference>
<dbReference type="EMBL" id="JBHZOL010000087">
    <property type="protein sequence ID" value="MFE4107552.1"/>
    <property type="molecule type" value="Genomic_DNA"/>
</dbReference>
<dbReference type="Proteomes" id="UP001600165">
    <property type="component" value="Unassembled WGS sequence"/>
</dbReference>
<proteinExistence type="predicted"/>
<sequence length="231" mass="25725">MTASNPDKSTKAPRLILDGVFAFPPNRETMGGTAYFIVENDSSDQAANILVDCPAWTDTTQAFLADQGGVRWLFLTHRGAIAQVKKMLQTLSCQVIIQEQEAYLLPNLAPRTFHQTDILSPQSRVFWTPGYSPGSACLYHQRYGGILFSGRHLLPTPTGQLQPLRFAKTFHWPRQLSSLEQILADFSPETLQHVCPGANTGFLRGAGSVKPAYQQLQKLDLNRLRETQVLL</sequence>